<evidence type="ECO:0000313" key="2">
    <source>
        <dbReference type="Proteomes" id="UP000253099"/>
    </source>
</evidence>
<dbReference type="AlphaFoldDB" id="A0A366MA12"/>
<protein>
    <submittedName>
        <fullName evidence="1">Uncharacterized protein</fullName>
    </submittedName>
</protein>
<reference evidence="1 2" key="1">
    <citation type="submission" date="2018-06" db="EMBL/GenBank/DDBJ databases">
        <title>Genomic insight into two independent archaeal endosymbiosis events.</title>
        <authorList>
            <person name="Lind A.E."/>
            <person name="Lewis W.H."/>
            <person name="Spang A."/>
            <person name="Guy L."/>
            <person name="Embley M.T."/>
            <person name="Ettema T.J.G."/>
        </authorList>
    </citation>
    <scope>NUCLEOTIDE SEQUENCE [LARGE SCALE GENOMIC DNA]</scope>
    <source>
        <strain evidence="1">NOE</strain>
    </source>
</reference>
<dbReference type="SUPFAM" id="SSF49373">
    <property type="entry name" value="Invasin/intimin cell-adhesion fragments"/>
    <property type="match status" value="1"/>
</dbReference>
<dbReference type="InterPro" id="IPR008964">
    <property type="entry name" value="Invasin/intimin_cell_adhesion"/>
</dbReference>
<evidence type="ECO:0000313" key="1">
    <source>
        <dbReference type="EMBL" id="RBQ23048.1"/>
    </source>
</evidence>
<gene>
    <name evidence="1" type="ORF">ALNOE001_11710</name>
</gene>
<sequence>MVDGASVILYALLTDDMGNTITGQKISFYVNGTLVGFATSNNDGEAMIIFRVNNSMRPAVVPVIGDYGGHTGYPINILNGELNITELTKIPTQSTINVTNSTKVGTNINISGVARMKMKIR</sequence>
<dbReference type="EMBL" id="NIZT01000029">
    <property type="protein sequence ID" value="RBQ23048.1"/>
    <property type="molecule type" value="Genomic_DNA"/>
</dbReference>
<comment type="caution">
    <text evidence="1">The sequence shown here is derived from an EMBL/GenBank/DDBJ whole genome shotgun (WGS) entry which is preliminary data.</text>
</comment>
<keyword evidence="2" id="KW-1185">Reference proteome</keyword>
<name>A0A366MA12_9EURY</name>
<organism evidence="1 2">
    <name type="scientific">Candidatus Methanobinarius endosymbioticus</name>
    <dbReference type="NCBI Taxonomy" id="2006182"/>
    <lineage>
        <taxon>Archaea</taxon>
        <taxon>Methanobacteriati</taxon>
        <taxon>Methanobacteriota</taxon>
        <taxon>Methanomada group</taxon>
        <taxon>Methanobacteria</taxon>
        <taxon>Methanobacteriales</taxon>
        <taxon>Methanobacteriaceae</taxon>
        <taxon>Candidatus Methanobinarius</taxon>
    </lineage>
</organism>
<proteinExistence type="predicted"/>
<accession>A0A366MA12</accession>
<dbReference type="Proteomes" id="UP000253099">
    <property type="component" value="Unassembled WGS sequence"/>
</dbReference>